<dbReference type="FunCoup" id="D2VJL3">
    <property type="interactions" value="48"/>
</dbReference>
<name>D2VJL3_NAEGR</name>
<dbReference type="PANTHER" id="PTHR31201">
    <property type="entry name" value="OS01G0585100 PROTEIN"/>
    <property type="match status" value="1"/>
</dbReference>
<dbReference type="InterPro" id="IPR021261">
    <property type="entry name" value="GPCAT"/>
</dbReference>
<keyword evidence="5" id="KW-0808">Transferase</keyword>
<feature type="region of interest" description="Disordered" evidence="14">
    <location>
        <begin position="1"/>
        <end position="44"/>
    </location>
</feature>
<dbReference type="KEGG" id="ngr:NAEGRDRAFT_69080"/>
<evidence type="ECO:0000256" key="12">
    <source>
        <dbReference type="ARBA" id="ARBA00023315"/>
    </source>
</evidence>
<evidence type="ECO:0000256" key="14">
    <source>
        <dbReference type="SAM" id="MobiDB-lite"/>
    </source>
</evidence>
<evidence type="ECO:0000256" key="10">
    <source>
        <dbReference type="ARBA" id="ARBA00023209"/>
    </source>
</evidence>
<dbReference type="GO" id="GO:0016746">
    <property type="term" value="F:acyltransferase activity"/>
    <property type="evidence" value="ECO:0007669"/>
    <property type="project" value="UniProtKB-KW"/>
</dbReference>
<evidence type="ECO:0000256" key="9">
    <source>
        <dbReference type="ARBA" id="ARBA00023136"/>
    </source>
</evidence>
<keyword evidence="4" id="KW-0444">Lipid biosynthesis</keyword>
<gene>
    <name evidence="16" type="ORF">NAEGRDRAFT_69080</name>
</gene>
<comment type="similarity">
    <text evidence="2">Belongs to the GPC1 family.</text>
</comment>
<feature type="transmembrane region" description="Helical" evidence="15">
    <location>
        <begin position="185"/>
        <end position="206"/>
    </location>
</feature>
<dbReference type="RefSeq" id="XP_002675713.1">
    <property type="nucleotide sequence ID" value="XM_002675667.1"/>
</dbReference>
<evidence type="ECO:0000256" key="11">
    <source>
        <dbReference type="ARBA" id="ARBA00023264"/>
    </source>
</evidence>
<keyword evidence="12" id="KW-0012">Acyltransferase</keyword>
<evidence type="ECO:0000256" key="5">
    <source>
        <dbReference type="ARBA" id="ARBA00022679"/>
    </source>
</evidence>
<evidence type="ECO:0000313" key="16">
    <source>
        <dbReference type="EMBL" id="EFC42969.1"/>
    </source>
</evidence>
<dbReference type="EMBL" id="GG738876">
    <property type="protein sequence ID" value="EFC42969.1"/>
    <property type="molecule type" value="Genomic_DNA"/>
</dbReference>
<evidence type="ECO:0000256" key="4">
    <source>
        <dbReference type="ARBA" id="ARBA00022516"/>
    </source>
</evidence>
<dbReference type="AlphaFoldDB" id="D2VJL3"/>
<feature type="compositionally biased region" description="Basic and acidic residues" evidence="14">
    <location>
        <begin position="16"/>
        <end position="32"/>
    </location>
</feature>
<keyword evidence="10" id="KW-0594">Phospholipid biosynthesis</keyword>
<keyword evidence="7 15" id="KW-1133">Transmembrane helix</keyword>
<dbReference type="GO" id="GO:0016020">
    <property type="term" value="C:membrane"/>
    <property type="evidence" value="ECO:0007669"/>
    <property type="project" value="UniProtKB-SubCell"/>
</dbReference>
<evidence type="ECO:0000256" key="8">
    <source>
        <dbReference type="ARBA" id="ARBA00023098"/>
    </source>
</evidence>
<reference evidence="16 17" key="1">
    <citation type="journal article" date="2010" name="Cell">
        <title>The genome of Naegleria gruberi illuminates early eukaryotic versatility.</title>
        <authorList>
            <person name="Fritz-Laylin L.K."/>
            <person name="Prochnik S.E."/>
            <person name="Ginger M.L."/>
            <person name="Dacks J.B."/>
            <person name="Carpenter M.L."/>
            <person name="Field M.C."/>
            <person name="Kuo A."/>
            <person name="Paredez A."/>
            <person name="Chapman J."/>
            <person name="Pham J."/>
            <person name="Shu S."/>
            <person name="Neupane R."/>
            <person name="Cipriano M."/>
            <person name="Mancuso J."/>
            <person name="Tu H."/>
            <person name="Salamov A."/>
            <person name="Lindquist E."/>
            <person name="Shapiro H."/>
            <person name="Lucas S."/>
            <person name="Grigoriev I.V."/>
            <person name="Cande W.Z."/>
            <person name="Fulton C."/>
            <person name="Rokhsar D.S."/>
            <person name="Dawson S.C."/>
        </authorList>
    </citation>
    <scope>NUCLEOTIDE SEQUENCE [LARGE SCALE GENOMIC DNA]</scope>
    <source>
        <strain evidence="16 17">NEG-M</strain>
    </source>
</reference>
<evidence type="ECO:0000256" key="6">
    <source>
        <dbReference type="ARBA" id="ARBA00022692"/>
    </source>
</evidence>
<dbReference type="GeneID" id="8852116"/>
<feature type="transmembrane region" description="Helical" evidence="15">
    <location>
        <begin position="384"/>
        <end position="406"/>
    </location>
</feature>
<feature type="coiled-coil region" evidence="13">
    <location>
        <begin position="94"/>
        <end position="128"/>
    </location>
</feature>
<evidence type="ECO:0000313" key="17">
    <source>
        <dbReference type="Proteomes" id="UP000006671"/>
    </source>
</evidence>
<dbReference type="Pfam" id="PF10998">
    <property type="entry name" value="DUF2838"/>
    <property type="match status" value="1"/>
</dbReference>
<dbReference type="GO" id="GO:0006656">
    <property type="term" value="P:phosphatidylcholine biosynthetic process"/>
    <property type="evidence" value="ECO:0007669"/>
    <property type="project" value="TreeGrafter"/>
</dbReference>
<evidence type="ECO:0000256" key="3">
    <source>
        <dbReference type="ARBA" id="ARBA00019082"/>
    </source>
</evidence>
<keyword evidence="11" id="KW-1208">Phospholipid metabolism</keyword>
<proteinExistence type="inferred from homology"/>
<dbReference type="InParanoid" id="D2VJL3"/>
<dbReference type="PANTHER" id="PTHR31201:SF1">
    <property type="entry name" value="GLYCEROPHOSPHOCHOLINE ACYLTRANSFERASE 1"/>
    <property type="match status" value="1"/>
</dbReference>
<accession>D2VJL3</accession>
<protein>
    <recommendedName>
        <fullName evidence="3">Glycerophosphocholine acyltransferase 1</fullName>
    </recommendedName>
</protein>
<dbReference type="OrthoDB" id="406287at2759"/>
<keyword evidence="9 15" id="KW-0472">Membrane</keyword>
<dbReference type="OMA" id="WKRRVPT"/>
<keyword evidence="13" id="KW-0175">Coiled coil</keyword>
<evidence type="ECO:0000256" key="2">
    <source>
        <dbReference type="ARBA" id="ARBA00006675"/>
    </source>
</evidence>
<feature type="transmembrane region" description="Helical" evidence="15">
    <location>
        <begin position="212"/>
        <end position="232"/>
    </location>
</feature>
<feature type="transmembrane region" description="Helical" evidence="15">
    <location>
        <begin position="244"/>
        <end position="264"/>
    </location>
</feature>
<organism evidence="17">
    <name type="scientific">Naegleria gruberi</name>
    <name type="common">Amoeba</name>
    <dbReference type="NCBI Taxonomy" id="5762"/>
    <lineage>
        <taxon>Eukaryota</taxon>
        <taxon>Discoba</taxon>
        <taxon>Heterolobosea</taxon>
        <taxon>Tetramitia</taxon>
        <taxon>Eutetramitia</taxon>
        <taxon>Vahlkampfiidae</taxon>
        <taxon>Naegleria</taxon>
    </lineage>
</organism>
<feature type="transmembrane region" description="Helical" evidence="15">
    <location>
        <begin position="358"/>
        <end position="378"/>
    </location>
</feature>
<evidence type="ECO:0000256" key="1">
    <source>
        <dbReference type="ARBA" id="ARBA00004141"/>
    </source>
</evidence>
<comment type="subcellular location">
    <subcellularLocation>
        <location evidence="1">Membrane</location>
        <topology evidence="1">Multi-pass membrane protein</topology>
    </subcellularLocation>
</comment>
<keyword evidence="8" id="KW-0443">Lipid metabolism</keyword>
<keyword evidence="17" id="KW-1185">Reference proteome</keyword>
<feature type="transmembrane region" description="Helical" evidence="15">
    <location>
        <begin position="138"/>
        <end position="155"/>
    </location>
</feature>
<dbReference type="eggNOG" id="KOG2895">
    <property type="taxonomic scope" value="Eukaryota"/>
</dbReference>
<dbReference type="Proteomes" id="UP000006671">
    <property type="component" value="Unassembled WGS sequence"/>
</dbReference>
<evidence type="ECO:0000256" key="15">
    <source>
        <dbReference type="SAM" id="Phobius"/>
    </source>
</evidence>
<sequence>MEKQEEIEITNNNFDSEERMDQRMDQGKEGMADHYGSSEDEDTLSDQLVVEDEEEYAYYDWETVGSSLQNQEEELIDLWMRINDAFSDRKKSLVNKFQGISNNLKRELENQKLQLKQKKETLVREMNQPENVKTKDKYAFTIGVLIMVSSTFLLAKYPYLLPDYYIVMSVILMVIRFFHYHGMGFHYFMLDFCYLANFILIFYLGFYTNSPHLFLLNFVNSSGPLAIAIVMWRNSLVFHSIEKVTSVFIHIFPAIVTFALRWLMFNDNTQTPKIITPIGESYSICVNEDCYVSLVDIYVPHICLFIFWQLSYTIKTHFLDREYLQKQNNIQTSYNYLIKSKAFIQTLSDKLYGKEHRLLGFISLQFLFHMCTLIPIKFMFDHFWVHVAVLTSVFLVSVWNGANFYFERFAKVYLHDLRKMAEKLEMENKEQTSAITQ</sequence>
<keyword evidence="6 15" id="KW-0812">Transmembrane</keyword>
<evidence type="ECO:0000256" key="7">
    <source>
        <dbReference type="ARBA" id="ARBA00022989"/>
    </source>
</evidence>
<dbReference type="VEuPathDB" id="AmoebaDB:NAEGRDRAFT_69080"/>
<evidence type="ECO:0000256" key="13">
    <source>
        <dbReference type="SAM" id="Coils"/>
    </source>
</evidence>